<accession>A0AAD6Y2J8</accession>
<organism evidence="3 4">
    <name type="scientific">Mycena pura</name>
    <dbReference type="NCBI Taxonomy" id="153505"/>
    <lineage>
        <taxon>Eukaryota</taxon>
        <taxon>Fungi</taxon>
        <taxon>Dikarya</taxon>
        <taxon>Basidiomycota</taxon>
        <taxon>Agaricomycotina</taxon>
        <taxon>Agaricomycetes</taxon>
        <taxon>Agaricomycetidae</taxon>
        <taxon>Agaricales</taxon>
        <taxon>Marasmiineae</taxon>
        <taxon>Mycenaceae</taxon>
        <taxon>Mycena</taxon>
    </lineage>
</organism>
<protein>
    <submittedName>
        <fullName evidence="3">Uncharacterized protein</fullName>
    </submittedName>
</protein>
<comment type="caution">
    <text evidence="3">The sequence shown here is derived from an EMBL/GenBank/DDBJ whole genome shotgun (WGS) entry which is preliminary data.</text>
</comment>
<proteinExistence type="predicted"/>
<dbReference type="AlphaFoldDB" id="A0AAD6Y2J8"/>
<feature type="compositionally biased region" description="Low complexity" evidence="1">
    <location>
        <begin position="64"/>
        <end position="80"/>
    </location>
</feature>
<name>A0AAD6Y2J8_9AGAR</name>
<sequence length="263" mass="28140">MEQKNADGSVSPAGWPRALAPREVSSSALNPPTSSRAPPDRATRWKRRPEDVEGGTRAPKATDPQSRQTSSSSSHAPSSSHRQRGMASADSSPSPGIHQGSRAASASASSRATGHGQPQLASTPSRTSLPISALVTPRAPSVAPSAGGTSYHMRDPRKPPRVQPTRWGLTLGASSPPHAWLFFAGFVLFPLWWIAGLCVPVPRTRRIGGDGDIEKGTEQVVLDDPQMEFDARTWRKRCRIAAGLSLITYVPFIALLAVFLSRN</sequence>
<dbReference type="Proteomes" id="UP001219525">
    <property type="component" value="Unassembled WGS sequence"/>
</dbReference>
<gene>
    <name evidence="3" type="ORF">GGX14DRAFT_474075</name>
</gene>
<evidence type="ECO:0000256" key="1">
    <source>
        <dbReference type="SAM" id="MobiDB-lite"/>
    </source>
</evidence>
<keyword evidence="4" id="KW-1185">Reference proteome</keyword>
<evidence type="ECO:0000256" key="2">
    <source>
        <dbReference type="SAM" id="Phobius"/>
    </source>
</evidence>
<feature type="compositionally biased region" description="Polar residues" evidence="1">
    <location>
        <begin position="24"/>
        <end position="36"/>
    </location>
</feature>
<feature type="transmembrane region" description="Helical" evidence="2">
    <location>
        <begin position="179"/>
        <end position="199"/>
    </location>
</feature>
<keyword evidence="2" id="KW-0812">Transmembrane</keyword>
<keyword evidence="2" id="KW-0472">Membrane</keyword>
<feature type="compositionally biased region" description="Polar residues" evidence="1">
    <location>
        <begin position="119"/>
        <end position="130"/>
    </location>
</feature>
<reference evidence="3" key="1">
    <citation type="submission" date="2023-03" db="EMBL/GenBank/DDBJ databases">
        <title>Massive genome expansion in bonnet fungi (Mycena s.s.) driven by repeated elements and novel gene families across ecological guilds.</title>
        <authorList>
            <consortium name="Lawrence Berkeley National Laboratory"/>
            <person name="Harder C.B."/>
            <person name="Miyauchi S."/>
            <person name="Viragh M."/>
            <person name="Kuo A."/>
            <person name="Thoen E."/>
            <person name="Andreopoulos B."/>
            <person name="Lu D."/>
            <person name="Skrede I."/>
            <person name="Drula E."/>
            <person name="Henrissat B."/>
            <person name="Morin E."/>
            <person name="Kohler A."/>
            <person name="Barry K."/>
            <person name="LaButti K."/>
            <person name="Morin E."/>
            <person name="Salamov A."/>
            <person name="Lipzen A."/>
            <person name="Mereny Z."/>
            <person name="Hegedus B."/>
            <person name="Baldrian P."/>
            <person name="Stursova M."/>
            <person name="Weitz H."/>
            <person name="Taylor A."/>
            <person name="Grigoriev I.V."/>
            <person name="Nagy L.G."/>
            <person name="Martin F."/>
            <person name="Kauserud H."/>
        </authorList>
    </citation>
    <scope>NUCLEOTIDE SEQUENCE</scope>
    <source>
        <strain evidence="3">9144</strain>
    </source>
</reference>
<feature type="transmembrane region" description="Helical" evidence="2">
    <location>
        <begin position="240"/>
        <end position="260"/>
    </location>
</feature>
<feature type="compositionally biased region" description="Basic and acidic residues" evidence="1">
    <location>
        <begin position="38"/>
        <end position="51"/>
    </location>
</feature>
<evidence type="ECO:0000313" key="4">
    <source>
        <dbReference type="Proteomes" id="UP001219525"/>
    </source>
</evidence>
<feature type="compositionally biased region" description="Low complexity" evidence="1">
    <location>
        <begin position="101"/>
        <end position="112"/>
    </location>
</feature>
<feature type="region of interest" description="Disordered" evidence="1">
    <location>
        <begin position="1"/>
        <end position="161"/>
    </location>
</feature>
<dbReference type="EMBL" id="JARJCW010000086">
    <property type="protein sequence ID" value="KAJ7196094.1"/>
    <property type="molecule type" value="Genomic_DNA"/>
</dbReference>
<evidence type="ECO:0000313" key="3">
    <source>
        <dbReference type="EMBL" id="KAJ7196094.1"/>
    </source>
</evidence>
<keyword evidence="2" id="KW-1133">Transmembrane helix</keyword>